<protein>
    <recommendedName>
        <fullName evidence="3">Transposase</fullName>
    </recommendedName>
</protein>
<dbReference type="Proteomes" id="UP001307168">
    <property type="component" value="Unassembled WGS sequence"/>
</dbReference>
<comment type="caution">
    <text evidence="1">The sequence shown here is derived from an EMBL/GenBank/DDBJ whole genome shotgun (WGS) entry which is preliminary data.</text>
</comment>
<keyword evidence="2" id="KW-1185">Reference proteome</keyword>
<proteinExistence type="predicted"/>
<evidence type="ECO:0000313" key="2">
    <source>
        <dbReference type="Proteomes" id="UP001307168"/>
    </source>
</evidence>
<evidence type="ECO:0008006" key="3">
    <source>
        <dbReference type="Google" id="ProtNLM"/>
    </source>
</evidence>
<dbReference type="AlphaFoldDB" id="A0AAW9NB94"/>
<organism evidence="1 2">
    <name type="scientific">Peribacillus castrilensis</name>
    <dbReference type="NCBI Taxonomy" id="2897690"/>
    <lineage>
        <taxon>Bacteria</taxon>
        <taxon>Bacillati</taxon>
        <taxon>Bacillota</taxon>
        <taxon>Bacilli</taxon>
        <taxon>Bacillales</taxon>
        <taxon>Bacillaceae</taxon>
        <taxon>Peribacillus</taxon>
    </lineage>
</organism>
<reference evidence="1 2" key="1">
    <citation type="submission" date="2023-03" db="EMBL/GenBank/DDBJ databases">
        <title>Bacillus Genome Sequencing.</title>
        <authorList>
            <person name="Dunlap C."/>
        </authorList>
    </citation>
    <scope>NUCLEOTIDE SEQUENCE [LARGE SCALE GENOMIC DNA]</scope>
    <source>
        <strain evidence="1 2">B-41290</strain>
    </source>
</reference>
<dbReference type="RefSeq" id="WP_367406405.1">
    <property type="nucleotide sequence ID" value="NZ_JARNBH010000006.1"/>
</dbReference>
<accession>A0AAW9NB94</accession>
<gene>
    <name evidence="1" type="ORF">P4706_06555</name>
</gene>
<evidence type="ECO:0000313" key="1">
    <source>
        <dbReference type="EMBL" id="MEC0272732.1"/>
    </source>
</evidence>
<dbReference type="EMBL" id="JARNBH010000006">
    <property type="protein sequence ID" value="MEC0272732.1"/>
    <property type="molecule type" value="Genomic_DNA"/>
</dbReference>
<name>A0AAW9NB94_9BACI</name>
<sequence length="52" mass="6171">MFFPVILNGWKKYATLLPKNWLAETPQALASRRLGRQSAERERISEINWHVF</sequence>